<accession>A0ABD3G302</accession>
<dbReference type="AlphaFoldDB" id="A0ABD3G302"/>
<protein>
    <submittedName>
        <fullName evidence="2">Uncharacterized protein</fullName>
    </submittedName>
</protein>
<keyword evidence="3" id="KW-1185">Reference proteome</keyword>
<name>A0ABD3G302_9STRA</name>
<comment type="caution">
    <text evidence="2">The sequence shown here is derived from an EMBL/GenBank/DDBJ whole genome shotgun (WGS) entry which is preliminary data.</text>
</comment>
<keyword evidence="1" id="KW-0472">Membrane</keyword>
<keyword evidence="1" id="KW-0812">Transmembrane</keyword>
<dbReference type="EMBL" id="JBIMZQ010000003">
    <property type="protein sequence ID" value="KAL3672946.1"/>
    <property type="molecule type" value="Genomic_DNA"/>
</dbReference>
<sequence length="100" mass="11479">MALGALATFGAASYGLLRNQWERNVMVQDLKDRERRGIELKERQRIELKERQRLENERLFQVAVTGLLVAVAVLALLYTGWFYLLLAVMIAFTLFTCSLS</sequence>
<feature type="transmembrane region" description="Helical" evidence="1">
    <location>
        <begin position="59"/>
        <end position="76"/>
    </location>
</feature>
<dbReference type="Proteomes" id="UP001632037">
    <property type="component" value="Unassembled WGS sequence"/>
</dbReference>
<reference evidence="2 3" key="1">
    <citation type="submission" date="2024-09" db="EMBL/GenBank/DDBJ databases">
        <title>Genome sequencing and assembly of Phytophthora oleae, isolate VK10A, causative agent of rot of olive drupes.</title>
        <authorList>
            <person name="Conti Taguali S."/>
            <person name="Riolo M."/>
            <person name="La Spada F."/>
            <person name="Cacciola S.O."/>
            <person name="Dionisio G."/>
        </authorList>
    </citation>
    <scope>NUCLEOTIDE SEQUENCE [LARGE SCALE GENOMIC DNA]</scope>
    <source>
        <strain evidence="2 3">VK10A</strain>
    </source>
</reference>
<evidence type="ECO:0000313" key="3">
    <source>
        <dbReference type="Proteomes" id="UP001632037"/>
    </source>
</evidence>
<evidence type="ECO:0000256" key="1">
    <source>
        <dbReference type="SAM" id="Phobius"/>
    </source>
</evidence>
<proteinExistence type="predicted"/>
<feature type="transmembrane region" description="Helical" evidence="1">
    <location>
        <begin position="82"/>
        <end position="99"/>
    </location>
</feature>
<evidence type="ECO:0000313" key="2">
    <source>
        <dbReference type="EMBL" id="KAL3672946.1"/>
    </source>
</evidence>
<gene>
    <name evidence="2" type="ORF">V7S43_002248</name>
</gene>
<organism evidence="2 3">
    <name type="scientific">Phytophthora oleae</name>
    <dbReference type="NCBI Taxonomy" id="2107226"/>
    <lineage>
        <taxon>Eukaryota</taxon>
        <taxon>Sar</taxon>
        <taxon>Stramenopiles</taxon>
        <taxon>Oomycota</taxon>
        <taxon>Peronosporomycetes</taxon>
        <taxon>Peronosporales</taxon>
        <taxon>Peronosporaceae</taxon>
        <taxon>Phytophthora</taxon>
    </lineage>
</organism>
<keyword evidence="1" id="KW-1133">Transmembrane helix</keyword>